<accession>A0A8K0DD83</accession>
<keyword evidence="3" id="KW-1185">Reference proteome</keyword>
<dbReference type="InterPro" id="IPR012337">
    <property type="entry name" value="RNaseH-like_sf"/>
</dbReference>
<comment type="caution">
    <text evidence="2">The sequence shown here is derived from an EMBL/GenBank/DDBJ whole genome shotgun (WGS) entry which is preliminary data.</text>
</comment>
<evidence type="ECO:0000313" key="2">
    <source>
        <dbReference type="EMBL" id="KAF2901098.1"/>
    </source>
</evidence>
<dbReference type="SUPFAM" id="SSF53098">
    <property type="entry name" value="Ribonuclease H-like"/>
    <property type="match status" value="1"/>
</dbReference>
<name>A0A8K0DD83_IGNLU</name>
<proteinExistence type="predicted"/>
<dbReference type="InterPro" id="IPR002156">
    <property type="entry name" value="RNaseH_domain"/>
</dbReference>
<dbReference type="OrthoDB" id="6781282at2759"/>
<organism evidence="2 3">
    <name type="scientific">Ignelater luminosus</name>
    <name type="common">Cucubano</name>
    <name type="synonym">Pyrophorus luminosus</name>
    <dbReference type="NCBI Taxonomy" id="2038154"/>
    <lineage>
        <taxon>Eukaryota</taxon>
        <taxon>Metazoa</taxon>
        <taxon>Ecdysozoa</taxon>
        <taxon>Arthropoda</taxon>
        <taxon>Hexapoda</taxon>
        <taxon>Insecta</taxon>
        <taxon>Pterygota</taxon>
        <taxon>Neoptera</taxon>
        <taxon>Endopterygota</taxon>
        <taxon>Coleoptera</taxon>
        <taxon>Polyphaga</taxon>
        <taxon>Elateriformia</taxon>
        <taxon>Elateroidea</taxon>
        <taxon>Elateridae</taxon>
        <taxon>Agrypninae</taxon>
        <taxon>Pyrophorini</taxon>
        <taxon>Ignelater</taxon>
    </lineage>
</organism>
<dbReference type="Gene3D" id="3.30.420.10">
    <property type="entry name" value="Ribonuclease H-like superfamily/Ribonuclease H"/>
    <property type="match status" value="1"/>
</dbReference>
<dbReference type="AlphaFoldDB" id="A0A8K0DD83"/>
<dbReference type="GO" id="GO:0003676">
    <property type="term" value="F:nucleic acid binding"/>
    <property type="evidence" value="ECO:0007669"/>
    <property type="project" value="InterPro"/>
</dbReference>
<gene>
    <name evidence="2" type="ORF">ILUMI_05089</name>
</gene>
<sequence length="277" mass="32049">MITLKHKLHDKCSNNQAETLAIYKALETFEEIRNISEDKRTAVIYTVRRITLESLRQTRNHERLIKEIRKKIIGLTENLWNVSFSWGQPHVIITVNELADQAAKEATELPEDSVVYTNVPKSEIIRTVKSDSVIKWKEKWKQTTKGAQTKLFFPTVQHRLNAKFSINPKIAVMITGHGRIKSFLYRFKLSDDPTCSCGDEEQTIEHLLYKCSKLKYQRTTLKNSEKLAFIGKHENPPNVPQARGIEKVWALCKQRYSEQKNTPKNISKKVAEELGKT</sequence>
<protein>
    <recommendedName>
        <fullName evidence="1">RNase H type-1 domain-containing protein</fullName>
    </recommendedName>
</protein>
<evidence type="ECO:0000313" key="3">
    <source>
        <dbReference type="Proteomes" id="UP000801492"/>
    </source>
</evidence>
<evidence type="ECO:0000259" key="1">
    <source>
        <dbReference type="PROSITE" id="PS50879"/>
    </source>
</evidence>
<dbReference type="EMBL" id="VTPC01001875">
    <property type="protein sequence ID" value="KAF2901098.1"/>
    <property type="molecule type" value="Genomic_DNA"/>
</dbReference>
<dbReference type="PROSITE" id="PS50879">
    <property type="entry name" value="RNASE_H_1"/>
    <property type="match status" value="1"/>
</dbReference>
<feature type="domain" description="RNase H type-1" evidence="1">
    <location>
        <begin position="1"/>
        <end position="108"/>
    </location>
</feature>
<dbReference type="GO" id="GO:0004523">
    <property type="term" value="F:RNA-DNA hybrid ribonuclease activity"/>
    <property type="evidence" value="ECO:0007669"/>
    <property type="project" value="InterPro"/>
</dbReference>
<reference evidence="2" key="1">
    <citation type="submission" date="2019-08" db="EMBL/GenBank/DDBJ databases">
        <title>The genome of the North American firefly Photinus pyralis.</title>
        <authorList>
            <consortium name="Photinus pyralis genome working group"/>
            <person name="Fallon T.R."/>
            <person name="Sander Lower S.E."/>
            <person name="Weng J.-K."/>
        </authorList>
    </citation>
    <scope>NUCLEOTIDE SEQUENCE</scope>
    <source>
        <strain evidence="2">TRF0915ILg1</strain>
        <tissue evidence="2">Whole body</tissue>
    </source>
</reference>
<dbReference type="InterPro" id="IPR036397">
    <property type="entry name" value="RNaseH_sf"/>
</dbReference>
<feature type="non-terminal residue" evidence="2">
    <location>
        <position position="1"/>
    </location>
</feature>
<dbReference type="Proteomes" id="UP000801492">
    <property type="component" value="Unassembled WGS sequence"/>
</dbReference>